<dbReference type="RefSeq" id="WP_091356537.1">
    <property type="nucleotide sequence ID" value="NZ_AP025284.1"/>
</dbReference>
<dbReference type="Proteomes" id="UP000198749">
    <property type="component" value="Unassembled WGS sequence"/>
</dbReference>
<accession>A0A1H9GGU7</accession>
<proteinExistence type="predicted"/>
<sequence length="177" mass="19864">MVDDALVLLREKLLVASDAGEIITIVYHGGSNPGESRKVAPIKVAITEMRARCYETDAVKVFKLNKIAVPDWGIESVVQVERLPQVDDAYVQLIVDRILAKKYHVDLSSGISVHEFFKNGKPRKSAVAVLAVDDEGYYSRPFSVRGPGVLEERRFKDIRKAFQLFEEQVSYLPDLSV</sequence>
<protein>
    <submittedName>
        <fullName evidence="1">Uncharacterized protein</fullName>
    </submittedName>
</protein>
<dbReference type="STRING" id="355243.SAMN03080615_01672"/>
<evidence type="ECO:0000313" key="2">
    <source>
        <dbReference type="Proteomes" id="UP000198749"/>
    </source>
</evidence>
<evidence type="ECO:0000313" key="1">
    <source>
        <dbReference type="EMBL" id="SEQ49286.1"/>
    </source>
</evidence>
<reference evidence="2" key="1">
    <citation type="submission" date="2016-10" db="EMBL/GenBank/DDBJ databases">
        <authorList>
            <person name="Varghese N."/>
            <person name="Submissions S."/>
        </authorList>
    </citation>
    <scope>NUCLEOTIDE SEQUENCE [LARGE SCALE GENOMIC DNA]</scope>
    <source>
        <strain evidence="2">DSM 18887</strain>
    </source>
</reference>
<gene>
    <name evidence="1" type="ORF">SAMN03080615_01672</name>
</gene>
<keyword evidence="2" id="KW-1185">Reference proteome</keyword>
<organism evidence="1 2">
    <name type="scientific">Amphritea atlantica</name>
    <dbReference type="NCBI Taxonomy" id="355243"/>
    <lineage>
        <taxon>Bacteria</taxon>
        <taxon>Pseudomonadati</taxon>
        <taxon>Pseudomonadota</taxon>
        <taxon>Gammaproteobacteria</taxon>
        <taxon>Oceanospirillales</taxon>
        <taxon>Oceanospirillaceae</taxon>
        <taxon>Amphritea</taxon>
    </lineage>
</organism>
<dbReference type="AlphaFoldDB" id="A0A1H9GGU7"/>
<dbReference type="OrthoDB" id="9180264at2"/>
<dbReference type="EMBL" id="FOGB01000004">
    <property type="protein sequence ID" value="SEQ49286.1"/>
    <property type="molecule type" value="Genomic_DNA"/>
</dbReference>
<name>A0A1H9GGU7_9GAMM</name>